<accession>A0A2K3JUQ6</accession>
<evidence type="ECO:0000313" key="4">
    <source>
        <dbReference type="EMBL" id="PNX57787.1"/>
    </source>
</evidence>
<evidence type="ECO:0000256" key="1">
    <source>
        <dbReference type="ARBA" id="ARBA00008668"/>
    </source>
</evidence>
<name>A0A2K3JUQ6_TRIPR</name>
<organism evidence="4 5">
    <name type="scientific">Trifolium pratense</name>
    <name type="common">Red clover</name>
    <dbReference type="NCBI Taxonomy" id="57577"/>
    <lineage>
        <taxon>Eukaryota</taxon>
        <taxon>Viridiplantae</taxon>
        <taxon>Streptophyta</taxon>
        <taxon>Embryophyta</taxon>
        <taxon>Tracheophyta</taxon>
        <taxon>Spermatophyta</taxon>
        <taxon>Magnoliopsida</taxon>
        <taxon>eudicotyledons</taxon>
        <taxon>Gunneridae</taxon>
        <taxon>Pentapetalae</taxon>
        <taxon>rosids</taxon>
        <taxon>fabids</taxon>
        <taxon>Fabales</taxon>
        <taxon>Fabaceae</taxon>
        <taxon>Papilionoideae</taxon>
        <taxon>50 kb inversion clade</taxon>
        <taxon>NPAAA clade</taxon>
        <taxon>Hologalegina</taxon>
        <taxon>IRL clade</taxon>
        <taxon>Trifolieae</taxon>
        <taxon>Trifolium</taxon>
    </lineage>
</organism>
<evidence type="ECO:0000256" key="2">
    <source>
        <dbReference type="ARBA" id="ARBA00022801"/>
    </source>
</evidence>
<evidence type="ECO:0000256" key="3">
    <source>
        <dbReference type="ARBA" id="ARBA00022963"/>
    </source>
</evidence>
<dbReference type="GO" id="GO:0016042">
    <property type="term" value="P:lipid catabolic process"/>
    <property type="evidence" value="ECO:0007669"/>
    <property type="project" value="UniProtKB-KW"/>
</dbReference>
<dbReference type="Pfam" id="PF00657">
    <property type="entry name" value="Lipase_GDSL"/>
    <property type="match status" value="1"/>
</dbReference>
<reference evidence="4 5" key="1">
    <citation type="journal article" date="2014" name="Am. J. Bot.">
        <title>Genome assembly and annotation for red clover (Trifolium pratense; Fabaceae).</title>
        <authorList>
            <person name="Istvanek J."/>
            <person name="Jaros M."/>
            <person name="Krenek A."/>
            <person name="Repkova J."/>
        </authorList>
    </citation>
    <scope>NUCLEOTIDE SEQUENCE [LARGE SCALE GENOMIC DNA]</scope>
    <source>
        <strain evidence="5">cv. Tatra</strain>
        <tissue evidence="4">Young leaves</tissue>
    </source>
</reference>
<feature type="non-terminal residue" evidence="4">
    <location>
        <position position="1"/>
    </location>
</feature>
<keyword evidence="3" id="KW-0442">Lipid degradation</keyword>
<dbReference type="STRING" id="57577.A0A2K3JUQ6"/>
<evidence type="ECO:0000313" key="5">
    <source>
        <dbReference type="Proteomes" id="UP000236291"/>
    </source>
</evidence>
<keyword evidence="2" id="KW-0378">Hydrolase</keyword>
<proteinExistence type="inferred from homology"/>
<comment type="similarity">
    <text evidence="1">Belongs to the 'GDSL' lipolytic enzyme family.</text>
</comment>
<dbReference type="AlphaFoldDB" id="A0A2K3JUQ6"/>
<dbReference type="GO" id="GO:0016788">
    <property type="term" value="F:hydrolase activity, acting on ester bonds"/>
    <property type="evidence" value="ECO:0007669"/>
    <property type="project" value="InterPro"/>
</dbReference>
<sequence length="108" mass="12062">RKMVVMGLAPIGCAPRYMWEYGTENGDCVEPINDMSIEFNFLMRYVVEKLAEELPDANIIFCDALTSRPRPAVDLGSTRVGSCAYRQKWRAVMLPTISGGTSSIQLIQ</sequence>
<dbReference type="InterPro" id="IPR051058">
    <property type="entry name" value="GDSL_Est/Lipase"/>
</dbReference>
<dbReference type="InterPro" id="IPR001087">
    <property type="entry name" value="GDSL"/>
</dbReference>
<gene>
    <name evidence="4" type="ORF">L195_g058867</name>
</gene>
<dbReference type="Proteomes" id="UP000236291">
    <property type="component" value="Unassembled WGS sequence"/>
</dbReference>
<dbReference type="EMBL" id="ASHM01124989">
    <property type="protein sequence ID" value="PNX57787.1"/>
    <property type="molecule type" value="Genomic_DNA"/>
</dbReference>
<protein>
    <submittedName>
        <fullName evidence="4">GDSL esterase/lipase</fullName>
    </submittedName>
</protein>
<comment type="caution">
    <text evidence="4">The sequence shown here is derived from an EMBL/GenBank/DDBJ whole genome shotgun (WGS) entry which is preliminary data.</text>
</comment>
<dbReference type="PANTHER" id="PTHR45648">
    <property type="entry name" value="GDSL LIPASE/ACYLHYDROLASE FAMILY PROTEIN (AFU_ORTHOLOGUE AFUA_4G14700)"/>
    <property type="match status" value="1"/>
</dbReference>
<keyword evidence="3" id="KW-0443">Lipid metabolism</keyword>
<dbReference type="Gene3D" id="3.40.50.1110">
    <property type="entry name" value="SGNH hydrolase"/>
    <property type="match status" value="1"/>
</dbReference>
<reference evidence="4 5" key="2">
    <citation type="journal article" date="2017" name="Front. Plant Sci.">
        <title>Gene Classification and Mining of Molecular Markers Useful in Red Clover (Trifolium pratense) Breeding.</title>
        <authorList>
            <person name="Istvanek J."/>
            <person name="Dluhosova J."/>
            <person name="Dluhos P."/>
            <person name="Patkova L."/>
            <person name="Nedelnik J."/>
            <person name="Repkova J."/>
        </authorList>
    </citation>
    <scope>NUCLEOTIDE SEQUENCE [LARGE SCALE GENOMIC DNA]</scope>
    <source>
        <strain evidence="5">cv. Tatra</strain>
        <tissue evidence="4">Young leaves</tissue>
    </source>
</reference>
<dbReference type="InterPro" id="IPR036514">
    <property type="entry name" value="SGNH_hydro_sf"/>
</dbReference>
<dbReference type="PANTHER" id="PTHR45648:SF13">
    <property type="entry name" value="OS02G0290900 PROTEIN"/>
    <property type="match status" value="1"/>
</dbReference>